<accession>A0A183A9J8</accession>
<dbReference type="Proteomes" id="UP000272942">
    <property type="component" value="Unassembled WGS sequence"/>
</dbReference>
<dbReference type="OrthoDB" id="6250467at2759"/>
<keyword evidence="2" id="KW-1185">Reference proteome</keyword>
<name>A0A183A9J8_9TREM</name>
<evidence type="ECO:0000313" key="2">
    <source>
        <dbReference type="Proteomes" id="UP000272942"/>
    </source>
</evidence>
<dbReference type="EMBL" id="UZAN01040566">
    <property type="protein sequence ID" value="VDP70090.1"/>
    <property type="molecule type" value="Genomic_DNA"/>
</dbReference>
<dbReference type="WBParaSite" id="ECPE_0000363601-mRNA-1">
    <property type="protein sequence ID" value="ECPE_0000363601-mRNA-1"/>
    <property type="gene ID" value="ECPE_0000363601"/>
</dbReference>
<organism evidence="3">
    <name type="scientific">Echinostoma caproni</name>
    <dbReference type="NCBI Taxonomy" id="27848"/>
    <lineage>
        <taxon>Eukaryota</taxon>
        <taxon>Metazoa</taxon>
        <taxon>Spiralia</taxon>
        <taxon>Lophotrochozoa</taxon>
        <taxon>Platyhelminthes</taxon>
        <taxon>Trematoda</taxon>
        <taxon>Digenea</taxon>
        <taxon>Plagiorchiida</taxon>
        <taxon>Echinostomata</taxon>
        <taxon>Echinostomatoidea</taxon>
        <taxon>Echinostomatidae</taxon>
        <taxon>Echinostoma</taxon>
    </lineage>
</organism>
<dbReference type="AlphaFoldDB" id="A0A183A9J8"/>
<protein>
    <submittedName>
        <fullName evidence="3">Plastocyanin-like domain-containing protein</fullName>
    </submittedName>
</protein>
<evidence type="ECO:0000313" key="3">
    <source>
        <dbReference type="WBParaSite" id="ECPE_0000363601-mRNA-1"/>
    </source>
</evidence>
<proteinExistence type="predicted"/>
<evidence type="ECO:0000313" key="1">
    <source>
        <dbReference type="EMBL" id="VDP70090.1"/>
    </source>
</evidence>
<reference evidence="3" key="1">
    <citation type="submission" date="2016-06" db="UniProtKB">
        <authorList>
            <consortium name="WormBaseParasite"/>
        </authorList>
    </citation>
    <scope>IDENTIFICATION</scope>
</reference>
<sequence>MIRTTFLLFQCSAVRSENLIVRSTSGVPRYRLISYIVQKTESTDTKVKGLDIPPNEFHMHVHLAWDKATHRMSTVVVDPSERILGANLVLPYDSLADLYAPGNISNVVDFAMNCYSWARPKDVSHESAGSFVSTLRAFNGLEVNQLLIRQTTVQFQMHSKPGSHHFLWEDQSIMHDFLISQNYTRVACGNSEDNPNPCDWRRVGIPAANASTLCLYRTTNPSWKKVST</sequence>
<reference evidence="1 2" key="2">
    <citation type="submission" date="2018-11" db="EMBL/GenBank/DDBJ databases">
        <authorList>
            <consortium name="Pathogen Informatics"/>
        </authorList>
    </citation>
    <scope>NUCLEOTIDE SEQUENCE [LARGE SCALE GENOMIC DNA]</scope>
    <source>
        <strain evidence="1 2">Egypt</strain>
    </source>
</reference>
<gene>
    <name evidence="1" type="ORF">ECPE_LOCUS3633</name>
</gene>